<dbReference type="EMBL" id="JAMGBC010000001">
    <property type="protein sequence ID" value="MCL6679470.1"/>
    <property type="molecule type" value="Genomic_DNA"/>
</dbReference>
<feature type="domain" description="PilZ" evidence="1">
    <location>
        <begin position="22"/>
        <end position="96"/>
    </location>
</feature>
<dbReference type="InterPro" id="IPR009875">
    <property type="entry name" value="PilZ_domain"/>
</dbReference>
<evidence type="ECO:0000313" key="3">
    <source>
        <dbReference type="Proteomes" id="UP001165343"/>
    </source>
</evidence>
<gene>
    <name evidence="2" type="ORF">LZ519_09125</name>
</gene>
<evidence type="ECO:0000259" key="1">
    <source>
        <dbReference type="Pfam" id="PF07238"/>
    </source>
</evidence>
<keyword evidence="3" id="KW-1185">Reference proteome</keyword>
<reference evidence="2" key="1">
    <citation type="submission" date="2022-05" db="EMBL/GenBank/DDBJ databases">
        <authorList>
            <person name="Jo J.-H."/>
            <person name="Im W.-T."/>
        </authorList>
    </citation>
    <scope>NUCLEOTIDE SEQUENCE</scope>
    <source>
        <strain evidence="2">RG327</strain>
    </source>
</reference>
<evidence type="ECO:0000313" key="2">
    <source>
        <dbReference type="EMBL" id="MCL6679470.1"/>
    </source>
</evidence>
<proteinExistence type="predicted"/>
<protein>
    <submittedName>
        <fullName evidence="2">PilZ domain-containing protein</fullName>
    </submittedName>
</protein>
<dbReference type="SUPFAM" id="SSF141371">
    <property type="entry name" value="PilZ domain-like"/>
    <property type="match status" value="1"/>
</dbReference>
<dbReference type="RefSeq" id="WP_249868366.1">
    <property type="nucleotide sequence ID" value="NZ_JAMGBC010000001.1"/>
</dbReference>
<sequence>MASNLALDGSIVPRTVRRRIDQRTEPRADAATEMAVVELRGRKHEVQLVNLSPSGAMAVFSLIPHIGETISVTLPGRPAVNGYVCWVRGGKIGITFAAPVE</sequence>
<dbReference type="Pfam" id="PF07238">
    <property type="entry name" value="PilZ"/>
    <property type="match status" value="1"/>
</dbReference>
<organism evidence="2 3">
    <name type="scientific">Sphingomonas anseongensis</name>
    <dbReference type="NCBI Taxonomy" id="2908207"/>
    <lineage>
        <taxon>Bacteria</taxon>
        <taxon>Pseudomonadati</taxon>
        <taxon>Pseudomonadota</taxon>
        <taxon>Alphaproteobacteria</taxon>
        <taxon>Sphingomonadales</taxon>
        <taxon>Sphingomonadaceae</taxon>
        <taxon>Sphingomonas</taxon>
    </lineage>
</organism>
<accession>A0ABT0RGR1</accession>
<name>A0ABT0RGR1_9SPHN</name>
<comment type="caution">
    <text evidence="2">The sequence shown here is derived from an EMBL/GenBank/DDBJ whole genome shotgun (WGS) entry which is preliminary data.</text>
</comment>
<dbReference type="Proteomes" id="UP001165343">
    <property type="component" value="Unassembled WGS sequence"/>
</dbReference>